<sequence length="107" mass="11659">MNDISYLIYILSFIIGSAMGLVLSYKKYTAPFVTKNIDMVALILAIVGWVLAINSQLISAWVSPVITITVGIFLIAIVMGMRPGYGRYETVIGFAISALIWVGTVLI</sequence>
<gene>
    <name evidence="2" type="ordered locus">Metbo_1279</name>
</gene>
<evidence type="ECO:0000313" key="2">
    <source>
        <dbReference type="EMBL" id="ADZ09521.1"/>
    </source>
</evidence>
<organism evidence="2 3">
    <name type="scientific">Methanobacterium lacus (strain AL-21)</name>
    <dbReference type="NCBI Taxonomy" id="877455"/>
    <lineage>
        <taxon>Archaea</taxon>
        <taxon>Methanobacteriati</taxon>
        <taxon>Methanobacteriota</taxon>
        <taxon>Methanomada group</taxon>
        <taxon>Methanobacteria</taxon>
        <taxon>Methanobacteriales</taxon>
        <taxon>Methanobacteriaceae</taxon>
        <taxon>Methanobacterium</taxon>
    </lineage>
</organism>
<reference evidence="2 3" key="2">
    <citation type="journal article" date="2014" name="Int. J. Syst. Evol. Microbiol.">
        <title>Methanobacterium paludis sp. nov. and a novel strain of Methanobacterium lacus isolated from northern peatlands.</title>
        <authorList>
            <person name="Cadillo-Quiroz H."/>
            <person name="Brauer S.L."/>
            <person name="Goodson N."/>
            <person name="Yavitt J.B."/>
            <person name="Zinder S.H."/>
        </authorList>
    </citation>
    <scope>NUCLEOTIDE SEQUENCE [LARGE SCALE GENOMIC DNA]</scope>
    <source>
        <strain evidence="2 3">AL-21</strain>
    </source>
</reference>
<evidence type="ECO:0000256" key="1">
    <source>
        <dbReference type="SAM" id="Phobius"/>
    </source>
</evidence>
<proteinExistence type="predicted"/>
<keyword evidence="1" id="KW-0812">Transmembrane</keyword>
<evidence type="ECO:0008006" key="4">
    <source>
        <dbReference type="Google" id="ProtNLM"/>
    </source>
</evidence>
<dbReference type="InterPro" id="IPR019211">
    <property type="entry name" value="EhaL"/>
</dbReference>
<feature type="transmembrane region" description="Helical" evidence="1">
    <location>
        <begin position="61"/>
        <end position="81"/>
    </location>
</feature>
<feature type="transmembrane region" description="Helical" evidence="1">
    <location>
        <begin position="88"/>
        <end position="106"/>
    </location>
</feature>
<feature type="transmembrane region" description="Helical" evidence="1">
    <location>
        <begin position="6"/>
        <end position="25"/>
    </location>
</feature>
<dbReference type="EMBL" id="CP002551">
    <property type="protein sequence ID" value="ADZ09521.1"/>
    <property type="molecule type" value="Genomic_DNA"/>
</dbReference>
<dbReference type="HOGENOM" id="CLU_2366257_0_0_2"/>
<keyword evidence="1" id="KW-1133">Transmembrane helix</keyword>
<name>F0T701_METLA</name>
<dbReference type="KEGG" id="mel:Metbo_1279"/>
<feature type="transmembrane region" description="Helical" evidence="1">
    <location>
        <begin position="37"/>
        <end position="55"/>
    </location>
</feature>
<dbReference type="AlphaFoldDB" id="F0T701"/>
<protein>
    <recommendedName>
        <fullName evidence="4">NiFe hydrogenase</fullName>
    </recommendedName>
</protein>
<dbReference type="eggNOG" id="arCOG04834">
    <property type="taxonomic scope" value="Archaea"/>
</dbReference>
<dbReference type="GeneID" id="10277730"/>
<dbReference type="STRING" id="877455.Metbo_1279"/>
<dbReference type="Proteomes" id="UP000007490">
    <property type="component" value="Chromosome"/>
</dbReference>
<dbReference type="OrthoDB" id="64436at2157"/>
<keyword evidence="3" id="KW-1185">Reference proteome</keyword>
<evidence type="ECO:0000313" key="3">
    <source>
        <dbReference type="Proteomes" id="UP000007490"/>
    </source>
</evidence>
<dbReference type="RefSeq" id="WP_013644872.1">
    <property type="nucleotide sequence ID" value="NC_015216.1"/>
</dbReference>
<dbReference type="Pfam" id="PF09877">
    <property type="entry name" value="EhaL"/>
    <property type="match status" value="1"/>
</dbReference>
<reference evidence="3" key="1">
    <citation type="submission" date="2011-02" db="EMBL/GenBank/DDBJ databases">
        <title>Complete sequence of Methanobacterium sp. AL-21.</title>
        <authorList>
            <consortium name="US DOE Joint Genome Institute"/>
            <person name="Lucas S."/>
            <person name="Copeland A."/>
            <person name="Lapidus A."/>
            <person name="Cheng J.-F."/>
            <person name="Goodwin L."/>
            <person name="Pitluck S."/>
            <person name="Chertkov O."/>
            <person name="Detter J.C."/>
            <person name="Han C."/>
            <person name="Tapia R."/>
            <person name="Land M."/>
            <person name="Hauser L."/>
            <person name="Kyrpides N."/>
            <person name="Ivanova N."/>
            <person name="Mikhailova N."/>
            <person name="Pagani I."/>
            <person name="Cadillo-Quiroz H."/>
            <person name="Imachi H."/>
            <person name="Zinder S."/>
            <person name="Liu W."/>
            <person name="Woyke T."/>
        </authorList>
    </citation>
    <scope>NUCLEOTIDE SEQUENCE [LARGE SCALE GENOMIC DNA]</scope>
    <source>
        <strain evidence="3">AL-21</strain>
    </source>
</reference>
<keyword evidence="1" id="KW-0472">Membrane</keyword>
<accession>F0T701</accession>